<dbReference type="GO" id="GO:0005524">
    <property type="term" value="F:ATP binding"/>
    <property type="evidence" value="ECO:0007669"/>
    <property type="project" value="UniProtKB-KW"/>
</dbReference>
<evidence type="ECO:0000256" key="1">
    <source>
        <dbReference type="ARBA" id="ARBA00004429"/>
    </source>
</evidence>
<evidence type="ECO:0000256" key="2">
    <source>
        <dbReference type="ARBA" id="ARBA00006683"/>
    </source>
</evidence>
<feature type="compositionally biased region" description="Polar residues" evidence="17">
    <location>
        <begin position="147"/>
        <end position="165"/>
    </location>
</feature>
<evidence type="ECO:0000256" key="14">
    <source>
        <dbReference type="ARBA" id="ARBA00023136"/>
    </source>
</evidence>
<organism evidence="21 22">
    <name type="scientific">Bifidobacterium margollesii</name>
    <dbReference type="NCBI Taxonomy" id="2020964"/>
    <lineage>
        <taxon>Bacteria</taxon>
        <taxon>Bacillati</taxon>
        <taxon>Actinomycetota</taxon>
        <taxon>Actinomycetes</taxon>
        <taxon>Bifidobacteriales</taxon>
        <taxon>Bifidobacteriaceae</taxon>
        <taxon>Bifidobacterium</taxon>
    </lineage>
</organism>
<evidence type="ECO:0000256" key="5">
    <source>
        <dbReference type="ARBA" id="ARBA00011903"/>
    </source>
</evidence>
<evidence type="ECO:0000313" key="22">
    <source>
        <dbReference type="Proteomes" id="UP000235050"/>
    </source>
</evidence>
<dbReference type="GO" id="GO:0042802">
    <property type="term" value="F:identical protein binding"/>
    <property type="evidence" value="ECO:0007669"/>
    <property type="project" value="UniProtKB-ARBA"/>
</dbReference>
<dbReference type="InterPro" id="IPR050445">
    <property type="entry name" value="Bact_polysacc_biosynth/exp"/>
</dbReference>
<dbReference type="InterPro" id="IPR025669">
    <property type="entry name" value="AAA_dom"/>
</dbReference>
<dbReference type="GO" id="GO:0005886">
    <property type="term" value="C:plasma membrane"/>
    <property type="evidence" value="ECO:0007669"/>
    <property type="project" value="UniProtKB-SubCell"/>
</dbReference>
<keyword evidence="11 21" id="KW-0418">Kinase</keyword>
<dbReference type="PANTHER" id="PTHR32309:SF13">
    <property type="entry name" value="FERRIC ENTEROBACTIN TRANSPORT PROTEIN FEPE"/>
    <property type="match status" value="1"/>
</dbReference>
<feature type="transmembrane region" description="Helical" evidence="18">
    <location>
        <begin position="183"/>
        <end position="204"/>
    </location>
</feature>
<sequence length="474" mass="51083">MSISDLLQMIRRRIITAIIAFAVVCGAVVAYTFLAPAKYTATSEVYASYNVSVADATQNSSAMNSGAAYLSTQIQTYPLLVKTEAVLDPVISDLGLNYTADQLAGMITVSNPTNSFMVDISVESKDPQQSSDIANAVAKSLSEYVSSSASGDSNAQQPQQKSPVQLSVVKKASVPSQQSSPNIPMFLAAAVVLGIVAGIGVALLKDMLNTKVDSSDDVRSITHASSLGTIPQNATLDESRPVIVAQPAGREAEEFRRIRTNLSFLTTDENEHGRLIVITSTDPSEGKTTISSNIAVALAEEGKRVLLIDADLRHPSVAHKLGIEGHVGLSHVLSGQATPKDVVQKYWKQNLHILPAGKRPANASILLNSHLMTELVNQALTQYDYVLIDTAPLSVANDATVFGRMAGGLVLVTGKGVVEKKELQNTMQSLKTAEVPILGFVFNFADPKKTHSKNYYYYYYEDDKKGHGKKKRRR</sequence>
<dbReference type="Proteomes" id="UP000235050">
    <property type="component" value="Unassembled WGS sequence"/>
</dbReference>
<evidence type="ECO:0000313" key="21">
    <source>
        <dbReference type="EMBL" id="PLS30664.1"/>
    </source>
</evidence>
<keyword evidence="9 18" id="KW-0812">Transmembrane</keyword>
<dbReference type="PANTHER" id="PTHR32309">
    <property type="entry name" value="TYROSINE-PROTEIN KINASE"/>
    <property type="match status" value="1"/>
</dbReference>
<keyword evidence="15" id="KW-0829">Tyrosine-protein kinase</keyword>
<feature type="domain" description="AAA" evidence="20">
    <location>
        <begin position="275"/>
        <end position="392"/>
    </location>
</feature>
<accession>A0A2N5J8X7</accession>
<evidence type="ECO:0000259" key="20">
    <source>
        <dbReference type="Pfam" id="PF13614"/>
    </source>
</evidence>
<dbReference type="FunFam" id="3.40.50.300:FF:000527">
    <property type="entry name" value="Tyrosine-protein kinase etk"/>
    <property type="match status" value="1"/>
</dbReference>
<keyword evidence="22" id="KW-1185">Reference proteome</keyword>
<comment type="similarity">
    <text evidence="2">Belongs to the CpsC/CapA family.</text>
</comment>
<evidence type="ECO:0000256" key="3">
    <source>
        <dbReference type="ARBA" id="ARBA00007316"/>
    </source>
</evidence>
<comment type="similarity">
    <text evidence="3">Belongs to the CpsD/CapB family.</text>
</comment>
<evidence type="ECO:0000256" key="7">
    <source>
        <dbReference type="ARBA" id="ARBA00022519"/>
    </source>
</evidence>
<evidence type="ECO:0000256" key="15">
    <source>
        <dbReference type="ARBA" id="ARBA00023137"/>
    </source>
</evidence>
<evidence type="ECO:0000256" key="17">
    <source>
        <dbReference type="SAM" id="MobiDB-lite"/>
    </source>
</evidence>
<evidence type="ECO:0000256" key="12">
    <source>
        <dbReference type="ARBA" id="ARBA00022840"/>
    </source>
</evidence>
<dbReference type="Pfam" id="PF02706">
    <property type="entry name" value="Wzz"/>
    <property type="match status" value="1"/>
</dbReference>
<keyword evidence="6" id="KW-1003">Cell membrane</keyword>
<keyword evidence="14 18" id="KW-0472">Membrane</keyword>
<reference evidence="21 22" key="1">
    <citation type="submission" date="2017-07" db="EMBL/GenBank/DDBJ databases">
        <title>Bifidobacterium novel species.</title>
        <authorList>
            <person name="Lugli G.A."/>
            <person name="Milani C."/>
            <person name="Duranti S."/>
            <person name="Mangifesta M."/>
        </authorList>
    </citation>
    <scope>NUCLEOTIDE SEQUENCE [LARGE SCALE GENOMIC DNA]</scope>
    <source>
        <strain evidence="22">Uis1B</strain>
    </source>
</reference>
<keyword evidence="13 18" id="KW-1133">Transmembrane helix</keyword>
<evidence type="ECO:0000256" key="9">
    <source>
        <dbReference type="ARBA" id="ARBA00022692"/>
    </source>
</evidence>
<evidence type="ECO:0000256" key="10">
    <source>
        <dbReference type="ARBA" id="ARBA00022741"/>
    </source>
</evidence>
<dbReference type="Gene3D" id="3.40.50.300">
    <property type="entry name" value="P-loop containing nucleotide triphosphate hydrolases"/>
    <property type="match status" value="1"/>
</dbReference>
<protein>
    <recommendedName>
        <fullName evidence="5">non-specific protein-tyrosine kinase</fullName>
        <ecNumber evidence="5">2.7.10.2</ecNumber>
    </recommendedName>
</protein>
<keyword evidence="12" id="KW-0067">ATP-binding</keyword>
<keyword evidence="7" id="KW-0997">Cell inner membrane</keyword>
<dbReference type="GO" id="GO:0004715">
    <property type="term" value="F:non-membrane spanning protein tyrosine kinase activity"/>
    <property type="evidence" value="ECO:0007669"/>
    <property type="project" value="UniProtKB-EC"/>
</dbReference>
<evidence type="ECO:0000256" key="18">
    <source>
        <dbReference type="SAM" id="Phobius"/>
    </source>
</evidence>
<dbReference type="RefSeq" id="WP_101617105.1">
    <property type="nucleotide sequence ID" value="NZ_NMWU01000026.1"/>
</dbReference>
<keyword evidence="8" id="KW-0808">Transferase</keyword>
<keyword evidence="10" id="KW-0547">Nucleotide-binding</keyword>
<dbReference type="InterPro" id="IPR027417">
    <property type="entry name" value="P-loop_NTPase"/>
</dbReference>
<dbReference type="Pfam" id="PF13614">
    <property type="entry name" value="AAA_31"/>
    <property type="match status" value="1"/>
</dbReference>
<evidence type="ECO:0000256" key="11">
    <source>
        <dbReference type="ARBA" id="ARBA00022777"/>
    </source>
</evidence>
<evidence type="ECO:0000256" key="8">
    <source>
        <dbReference type="ARBA" id="ARBA00022679"/>
    </source>
</evidence>
<dbReference type="EC" id="2.7.10.2" evidence="5"/>
<dbReference type="OrthoDB" id="9812433at2"/>
<feature type="domain" description="Polysaccharide chain length determinant N-terminal" evidence="19">
    <location>
        <begin position="2"/>
        <end position="94"/>
    </location>
</feature>
<feature type="region of interest" description="Disordered" evidence="17">
    <location>
        <begin position="147"/>
        <end position="168"/>
    </location>
</feature>
<dbReference type="SUPFAM" id="SSF52540">
    <property type="entry name" value="P-loop containing nucleoside triphosphate hydrolases"/>
    <property type="match status" value="1"/>
</dbReference>
<dbReference type="AlphaFoldDB" id="A0A2N5J8X7"/>
<comment type="similarity">
    <text evidence="4">Belongs to the etk/wzc family.</text>
</comment>
<gene>
    <name evidence="21" type="ORF">Uis1B_1491</name>
</gene>
<comment type="subcellular location">
    <subcellularLocation>
        <location evidence="1">Cell inner membrane</location>
        <topology evidence="1">Multi-pass membrane protein</topology>
    </subcellularLocation>
</comment>
<dbReference type="InterPro" id="IPR003856">
    <property type="entry name" value="LPS_length_determ_N"/>
</dbReference>
<name>A0A2N5J8X7_9BIFI</name>
<evidence type="ECO:0000256" key="6">
    <source>
        <dbReference type="ARBA" id="ARBA00022475"/>
    </source>
</evidence>
<evidence type="ECO:0000256" key="13">
    <source>
        <dbReference type="ARBA" id="ARBA00022989"/>
    </source>
</evidence>
<dbReference type="CDD" id="cd05387">
    <property type="entry name" value="BY-kinase"/>
    <property type="match status" value="1"/>
</dbReference>
<dbReference type="InterPro" id="IPR005702">
    <property type="entry name" value="Wzc-like_C"/>
</dbReference>
<dbReference type="NCBIfam" id="TIGR01007">
    <property type="entry name" value="eps_fam"/>
    <property type="match status" value="1"/>
</dbReference>
<proteinExistence type="inferred from homology"/>
<comment type="catalytic activity">
    <reaction evidence="16">
        <text>L-tyrosyl-[protein] + ATP = O-phospho-L-tyrosyl-[protein] + ADP + H(+)</text>
        <dbReference type="Rhea" id="RHEA:10596"/>
        <dbReference type="Rhea" id="RHEA-COMP:10136"/>
        <dbReference type="Rhea" id="RHEA-COMP:20101"/>
        <dbReference type="ChEBI" id="CHEBI:15378"/>
        <dbReference type="ChEBI" id="CHEBI:30616"/>
        <dbReference type="ChEBI" id="CHEBI:46858"/>
        <dbReference type="ChEBI" id="CHEBI:61978"/>
        <dbReference type="ChEBI" id="CHEBI:456216"/>
        <dbReference type="EC" id="2.7.10.2"/>
    </reaction>
</comment>
<evidence type="ECO:0000256" key="4">
    <source>
        <dbReference type="ARBA" id="ARBA00008883"/>
    </source>
</evidence>
<dbReference type="EMBL" id="NMWU01000026">
    <property type="protein sequence ID" value="PLS30664.1"/>
    <property type="molecule type" value="Genomic_DNA"/>
</dbReference>
<comment type="caution">
    <text evidence="21">The sequence shown here is derived from an EMBL/GenBank/DDBJ whole genome shotgun (WGS) entry which is preliminary data.</text>
</comment>
<evidence type="ECO:0000259" key="19">
    <source>
        <dbReference type="Pfam" id="PF02706"/>
    </source>
</evidence>
<evidence type="ECO:0000256" key="16">
    <source>
        <dbReference type="ARBA" id="ARBA00051245"/>
    </source>
</evidence>